<evidence type="ECO:0000313" key="3">
    <source>
        <dbReference type="EMBL" id="GAA4115167.1"/>
    </source>
</evidence>
<keyword evidence="2" id="KW-1133">Transmembrane helix</keyword>
<accession>A0ABP7XGS7</accession>
<keyword evidence="2" id="KW-0812">Transmembrane</keyword>
<reference evidence="4" key="1">
    <citation type="journal article" date="2019" name="Int. J. Syst. Evol. Microbiol.">
        <title>The Global Catalogue of Microorganisms (GCM) 10K type strain sequencing project: providing services to taxonomists for standard genome sequencing and annotation.</title>
        <authorList>
            <consortium name="The Broad Institute Genomics Platform"/>
            <consortium name="The Broad Institute Genome Sequencing Center for Infectious Disease"/>
            <person name="Wu L."/>
            <person name="Ma J."/>
        </authorList>
    </citation>
    <scope>NUCLEOTIDE SEQUENCE [LARGE SCALE GENOMIC DNA]</scope>
    <source>
        <strain evidence="4">JCM 17106</strain>
    </source>
</reference>
<protein>
    <recommendedName>
        <fullName evidence="5">Hydrolase</fullName>
    </recommendedName>
</protein>
<name>A0ABP7XGS7_9FLAO</name>
<evidence type="ECO:0000256" key="1">
    <source>
        <dbReference type="SAM" id="Coils"/>
    </source>
</evidence>
<sequence>MRSKIFLYLFIFSVLFVLFQFMNAKKAKESYDKKIENLETKIKETKAEVKAKDSHIDSLMNANLDLTYFSLAGDEEATTYFEKQGYDAKKLELTIVDQIISQNKAGVDNPIVPFDGMEGKMAINSVKLLNHKWMIADFTDGVYWGQLFMTYDVKKDGVVDFEVEKSFLYPRN</sequence>
<keyword evidence="2" id="KW-0472">Membrane</keyword>
<dbReference type="RefSeq" id="WP_344926143.1">
    <property type="nucleotide sequence ID" value="NZ_BAABCW010000004.1"/>
</dbReference>
<feature type="transmembrane region" description="Helical" evidence="2">
    <location>
        <begin position="6"/>
        <end position="24"/>
    </location>
</feature>
<comment type="caution">
    <text evidence="3">The sequence shown here is derived from an EMBL/GenBank/DDBJ whole genome shotgun (WGS) entry which is preliminary data.</text>
</comment>
<evidence type="ECO:0000256" key="2">
    <source>
        <dbReference type="SAM" id="Phobius"/>
    </source>
</evidence>
<keyword evidence="1" id="KW-0175">Coiled coil</keyword>
<keyword evidence="4" id="KW-1185">Reference proteome</keyword>
<feature type="coiled-coil region" evidence="1">
    <location>
        <begin position="21"/>
        <end position="55"/>
    </location>
</feature>
<proteinExistence type="predicted"/>
<organism evidence="3 4">
    <name type="scientific">Aquimarina addita</name>
    <dbReference type="NCBI Taxonomy" id="870485"/>
    <lineage>
        <taxon>Bacteria</taxon>
        <taxon>Pseudomonadati</taxon>
        <taxon>Bacteroidota</taxon>
        <taxon>Flavobacteriia</taxon>
        <taxon>Flavobacteriales</taxon>
        <taxon>Flavobacteriaceae</taxon>
        <taxon>Aquimarina</taxon>
    </lineage>
</organism>
<evidence type="ECO:0008006" key="5">
    <source>
        <dbReference type="Google" id="ProtNLM"/>
    </source>
</evidence>
<gene>
    <name evidence="3" type="ORF">GCM10022393_15210</name>
</gene>
<evidence type="ECO:0000313" key="4">
    <source>
        <dbReference type="Proteomes" id="UP001500459"/>
    </source>
</evidence>
<dbReference type="Proteomes" id="UP001500459">
    <property type="component" value="Unassembled WGS sequence"/>
</dbReference>
<dbReference type="EMBL" id="BAABCW010000004">
    <property type="protein sequence ID" value="GAA4115167.1"/>
    <property type="molecule type" value="Genomic_DNA"/>
</dbReference>